<name>A0A1I2GSV4_9BACL</name>
<proteinExistence type="predicted"/>
<dbReference type="Proteomes" id="UP000198855">
    <property type="component" value="Unassembled WGS sequence"/>
</dbReference>
<protein>
    <submittedName>
        <fullName evidence="1">Uncharacterized protein</fullName>
    </submittedName>
</protein>
<evidence type="ECO:0000313" key="1">
    <source>
        <dbReference type="EMBL" id="SFF20170.1"/>
    </source>
</evidence>
<sequence>MYTGKRSSLLWVKWSCMILACLLLLVGFVYAYDKPGGIADWRYSRAAGYPGIINIPLGDTPEQAVQKFRQTTDEQVIYKEAIDGGVLVFTKRNDQTDGTDLGIEFVRKTWLGWKWVTGGSYGLSSVADEAVNYMSMPKFKGIHGPFPIVYGQIADKSITDIQVILGGDAYRAKIINEGVLEPIWYVELPSSADTPYQIEALNSRSSVVASKTIDDSFDSGSILVSK</sequence>
<dbReference type="EMBL" id="FOMT01000006">
    <property type="protein sequence ID" value="SFF20170.1"/>
    <property type="molecule type" value="Genomic_DNA"/>
</dbReference>
<dbReference type="STRING" id="1045775.SAMN05216378_5430"/>
<gene>
    <name evidence="1" type="ORF">SAMN05216378_5430</name>
</gene>
<evidence type="ECO:0000313" key="2">
    <source>
        <dbReference type="Proteomes" id="UP000198855"/>
    </source>
</evidence>
<accession>A0A1I2GSV4</accession>
<reference evidence="2" key="1">
    <citation type="submission" date="2016-10" db="EMBL/GenBank/DDBJ databases">
        <authorList>
            <person name="Varghese N."/>
            <person name="Submissions S."/>
        </authorList>
    </citation>
    <scope>NUCLEOTIDE SEQUENCE [LARGE SCALE GENOMIC DNA]</scope>
    <source>
        <strain evidence="2">CGMCC 1.10784</strain>
    </source>
</reference>
<dbReference type="AlphaFoldDB" id="A0A1I2GSV4"/>
<organism evidence="1 2">
    <name type="scientific">Paenibacillus catalpae</name>
    <dbReference type="NCBI Taxonomy" id="1045775"/>
    <lineage>
        <taxon>Bacteria</taxon>
        <taxon>Bacillati</taxon>
        <taxon>Bacillota</taxon>
        <taxon>Bacilli</taxon>
        <taxon>Bacillales</taxon>
        <taxon>Paenibacillaceae</taxon>
        <taxon>Paenibacillus</taxon>
    </lineage>
</organism>
<keyword evidence="2" id="KW-1185">Reference proteome</keyword>